<dbReference type="Proteomes" id="UP000242444">
    <property type="component" value="Unassembled WGS sequence"/>
</dbReference>
<accession>A0A263D227</accession>
<evidence type="ECO:0000313" key="2">
    <source>
        <dbReference type="EMBL" id="OZM71546.1"/>
    </source>
</evidence>
<dbReference type="AlphaFoldDB" id="A0A263D227"/>
<protein>
    <recommendedName>
        <fullName evidence="4">PE domain-containing protein</fullName>
    </recommendedName>
</protein>
<comment type="caution">
    <text evidence="2">The sequence shown here is derived from an EMBL/GenBank/DDBJ whole genome shotgun (WGS) entry which is preliminary data.</text>
</comment>
<evidence type="ECO:0008006" key="4">
    <source>
        <dbReference type="Google" id="ProtNLM"/>
    </source>
</evidence>
<dbReference type="InParanoid" id="A0A263D227"/>
<evidence type="ECO:0000256" key="1">
    <source>
        <dbReference type="SAM" id="MobiDB-lite"/>
    </source>
</evidence>
<dbReference type="OrthoDB" id="3556308at2"/>
<dbReference type="EMBL" id="NKYE01000013">
    <property type="protein sequence ID" value="OZM71546.1"/>
    <property type="molecule type" value="Genomic_DNA"/>
</dbReference>
<sequence>MPVYDPESMGIAAGQVEKILERIEETKRKMTPMEGENPFGSMTPPEGSQTGGSEGAKGAVGSFQNGMNSEFDAAAGHMTAASDFLRRAAGLLQETEQVHMDNLTVHYDRQDKA</sequence>
<organism evidence="2 3">
    <name type="scientific">Amycolatopsis antarctica</name>
    <dbReference type="NCBI Taxonomy" id="1854586"/>
    <lineage>
        <taxon>Bacteria</taxon>
        <taxon>Bacillati</taxon>
        <taxon>Actinomycetota</taxon>
        <taxon>Actinomycetes</taxon>
        <taxon>Pseudonocardiales</taxon>
        <taxon>Pseudonocardiaceae</taxon>
        <taxon>Amycolatopsis</taxon>
    </lineage>
</organism>
<keyword evidence="3" id="KW-1185">Reference proteome</keyword>
<reference evidence="2 3" key="1">
    <citation type="submission" date="2017-07" db="EMBL/GenBank/DDBJ databases">
        <title>Amycolatopsis antarcticus sp. nov., isolated from the surface of an Antarcticus brown macroalga.</title>
        <authorList>
            <person name="Wang J."/>
            <person name="Leiva S."/>
            <person name="Huang J."/>
            <person name="Huang Y."/>
        </authorList>
    </citation>
    <scope>NUCLEOTIDE SEQUENCE [LARGE SCALE GENOMIC DNA]</scope>
    <source>
        <strain evidence="2 3">AU-G6</strain>
    </source>
</reference>
<gene>
    <name evidence="2" type="ORF">CFN78_20045</name>
</gene>
<evidence type="ECO:0000313" key="3">
    <source>
        <dbReference type="Proteomes" id="UP000242444"/>
    </source>
</evidence>
<proteinExistence type="predicted"/>
<feature type="region of interest" description="Disordered" evidence="1">
    <location>
        <begin position="26"/>
        <end position="64"/>
    </location>
</feature>
<name>A0A263D227_9PSEU</name>